<evidence type="ECO:0000256" key="2">
    <source>
        <dbReference type="ARBA" id="ARBA00004609"/>
    </source>
</evidence>
<dbReference type="GO" id="GO:0005886">
    <property type="term" value="C:plasma membrane"/>
    <property type="evidence" value="ECO:0007669"/>
    <property type="project" value="UniProtKB-SubCell"/>
</dbReference>
<proteinExistence type="predicted"/>
<keyword evidence="6" id="KW-0472">Membrane</keyword>
<evidence type="ECO:0000256" key="1">
    <source>
        <dbReference type="ARBA" id="ARBA00002523"/>
    </source>
</evidence>
<evidence type="ECO:0000256" key="7">
    <source>
        <dbReference type="ARBA" id="ARBA00023180"/>
    </source>
</evidence>
<dbReference type="VEuPathDB" id="TriTrypDB:Tb1125.Tb11.v5.1023"/>
<comment type="function">
    <text evidence="1">VSG forms a coat on the surface of the parasite. The trypanosome evades the immune response of the host by expressing a series of antigenically distinct VSGs from an estimated 1000 VSG genes.</text>
</comment>
<evidence type="ECO:0000256" key="6">
    <source>
        <dbReference type="ARBA" id="ARBA00023136"/>
    </source>
</evidence>
<keyword evidence="8" id="KW-0449">Lipoprotein</keyword>
<evidence type="ECO:0000256" key="4">
    <source>
        <dbReference type="ARBA" id="ARBA00022622"/>
    </source>
</evidence>
<dbReference type="InterPro" id="IPR025932">
    <property type="entry name" value="Trypano_VSG_B_N_dom"/>
</dbReference>
<dbReference type="Pfam" id="PF13206">
    <property type="entry name" value="VSG_B"/>
    <property type="match status" value="1"/>
</dbReference>
<dbReference type="VEuPathDB" id="TriTrypDB:Tb927.11.17110"/>
<sequence length="260" mass="27960">MNAGRTGKKPLTLCWKKAKSRKNLNTLLDKLNDKQKHAVRLHIFKLAEEASREAKQAEQEHPAGDFLTEDDLHKELNKAIYGEETEPADDFSNCKTFGDSPASDRQANCGSASVAGKTNTAFAAFVCVCAKDNTNGGNEGKACAGSVTLSSTWNPGTNNNPSPATLAELRKLCNIKAETQLTVADLQRRIADVTGLLRYTTQATHLGTFLTTACSGAAARGVCVTYKGIHGHAADPKKAINWLAELDATAKKIHKHEQAV</sequence>
<evidence type="ECO:0000256" key="5">
    <source>
        <dbReference type="ARBA" id="ARBA00022729"/>
    </source>
</evidence>
<dbReference type="GO" id="GO:0098552">
    <property type="term" value="C:side of membrane"/>
    <property type="evidence" value="ECO:0007669"/>
    <property type="project" value="UniProtKB-KW"/>
</dbReference>
<reference evidence="10" key="1">
    <citation type="submission" date="2016-12" db="EMBL/GenBank/DDBJ databases">
        <title>Extending the VSGnome of Trypanosoma brucei strain TREU927.</title>
        <authorList>
            <person name="Cross G.A."/>
        </authorList>
    </citation>
    <scope>NUCLEOTIDE SEQUENCE</scope>
    <source>
        <strain evidence="10">Tb927.99.1792</strain>
    </source>
</reference>
<evidence type="ECO:0000259" key="9">
    <source>
        <dbReference type="Pfam" id="PF13206"/>
    </source>
</evidence>
<keyword evidence="4" id="KW-0336">GPI-anchor</keyword>
<evidence type="ECO:0000256" key="8">
    <source>
        <dbReference type="ARBA" id="ARBA00023288"/>
    </source>
</evidence>
<accession>A0A1V0FZ66</accession>
<dbReference type="AlphaFoldDB" id="A0A1V0FZ66"/>
<feature type="domain" description="Trypanosome variant surface glycoprotein B-type N-terminal" evidence="9">
    <location>
        <begin position="15"/>
        <end position="259"/>
    </location>
</feature>
<protein>
    <submittedName>
        <fullName evidence="10">Variant surface glycoprotein</fullName>
    </submittedName>
</protein>
<keyword evidence="3" id="KW-1003">Cell membrane</keyword>
<dbReference type="EMBL" id="KY404623">
    <property type="protein sequence ID" value="ARB50874.1"/>
    <property type="molecule type" value="Genomic_DNA"/>
</dbReference>
<organism evidence="10">
    <name type="scientific">Trypanosoma brucei</name>
    <dbReference type="NCBI Taxonomy" id="5691"/>
    <lineage>
        <taxon>Eukaryota</taxon>
        <taxon>Discoba</taxon>
        <taxon>Euglenozoa</taxon>
        <taxon>Kinetoplastea</taxon>
        <taxon>Metakinetoplastina</taxon>
        <taxon>Trypanosomatida</taxon>
        <taxon>Trypanosomatidae</taxon>
        <taxon>Trypanosoma</taxon>
    </lineage>
</organism>
<dbReference type="VEuPathDB" id="TriTrypDB:Tb427_000361600"/>
<comment type="subcellular location">
    <subcellularLocation>
        <location evidence="2">Cell membrane</location>
        <topology evidence="2">Lipid-anchor</topology>
        <topology evidence="2">GPI-anchor</topology>
    </subcellularLocation>
</comment>
<evidence type="ECO:0000313" key="10">
    <source>
        <dbReference type="EMBL" id="ARB50874.1"/>
    </source>
</evidence>
<name>A0A1V0FZ66_9TRYP</name>
<keyword evidence="5" id="KW-0732">Signal</keyword>
<evidence type="ECO:0000256" key="3">
    <source>
        <dbReference type="ARBA" id="ARBA00022475"/>
    </source>
</evidence>
<keyword evidence="7" id="KW-0325">Glycoprotein</keyword>